<evidence type="ECO:0000313" key="2">
    <source>
        <dbReference type="EMBL" id="CAH2273057.1"/>
    </source>
</evidence>
<sequence length="165" mass="17997">MLGIPRFPRVVPMGSHRYNPVLSKATDCSANDSMGLLPAPNLTLLTEGAIFKGRSVSLQCAAPSIYQESTFHLQIRDDGKLVETKEAPKSMHSVTFTIAEFTVPGNYVCRYQQLVSTTCGISKSSNILHLTLSAVPDFTTSPPGPTKAGGKIKSFIKYPDEFYPR</sequence>
<dbReference type="Gene3D" id="2.60.40.10">
    <property type="entry name" value="Immunoglobulins"/>
    <property type="match status" value="1"/>
</dbReference>
<dbReference type="InterPro" id="IPR007110">
    <property type="entry name" value="Ig-like_dom"/>
</dbReference>
<proteinExistence type="predicted"/>
<dbReference type="InterPro" id="IPR036179">
    <property type="entry name" value="Ig-like_dom_sf"/>
</dbReference>
<dbReference type="PROSITE" id="PS50835">
    <property type="entry name" value="IG_LIKE"/>
    <property type="match status" value="1"/>
</dbReference>
<dbReference type="InterPro" id="IPR013783">
    <property type="entry name" value="Ig-like_fold"/>
</dbReference>
<dbReference type="AlphaFoldDB" id="A0AAD1RJY8"/>
<dbReference type="EMBL" id="OW240914">
    <property type="protein sequence ID" value="CAH2273057.1"/>
    <property type="molecule type" value="Genomic_DNA"/>
</dbReference>
<dbReference type="SUPFAM" id="SSF48726">
    <property type="entry name" value="Immunoglobulin"/>
    <property type="match status" value="1"/>
</dbReference>
<evidence type="ECO:0000259" key="1">
    <source>
        <dbReference type="PROSITE" id="PS50835"/>
    </source>
</evidence>
<name>A0AAD1RJY8_PELCU</name>
<keyword evidence="3" id="KW-1185">Reference proteome</keyword>
<evidence type="ECO:0000313" key="3">
    <source>
        <dbReference type="Proteomes" id="UP001295444"/>
    </source>
</evidence>
<organism evidence="2 3">
    <name type="scientific">Pelobates cultripes</name>
    <name type="common">Western spadefoot toad</name>
    <dbReference type="NCBI Taxonomy" id="61616"/>
    <lineage>
        <taxon>Eukaryota</taxon>
        <taxon>Metazoa</taxon>
        <taxon>Chordata</taxon>
        <taxon>Craniata</taxon>
        <taxon>Vertebrata</taxon>
        <taxon>Euteleostomi</taxon>
        <taxon>Amphibia</taxon>
        <taxon>Batrachia</taxon>
        <taxon>Anura</taxon>
        <taxon>Pelobatoidea</taxon>
        <taxon>Pelobatidae</taxon>
        <taxon>Pelobates</taxon>
    </lineage>
</organism>
<gene>
    <name evidence="2" type="ORF">PECUL_23A006857</name>
</gene>
<accession>A0AAD1RJY8</accession>
<reference evidence="2" key="1">
    <citation type="submission" date="2022-03" db="EMBL/GenBank/DDBJ databases">
        <authorList>
            <person name="Alioto T."/>
            <person name="Alioto T."/>
            <person name="Gomez Garrido J."/>
        </authorList>
    </citation>
    <scope>NUCLEOTIDE SEQUENCE</scope>
</reference>
<protein>
    <submittedName>
        <fullName evidence="2">HIDE1 isoform X1</fullName>
    </submittedName>
</protein>
<dbReference type="InterPro" id="IPR041066">
    <property type="entry name" value="C19orf38_Ig"/>
</dbReference>
<dbReference type="Pfam" id="PF17737">
    <property type="entry name" value="Ig_C19orf38"/>
    <property type="match status" value="1"/>
</dbReference>
<feature type="domain" description="Ig-like" evidence="1">
    <location>
        <begin position="40"/>
        <end position="128"/>
    </location>
</feature>
<dbReference type="Proteomes" id="UP001295444">
    <property type="component" value="Chromosome 03"/>
</dbReference>